<keyword evidence="2" id="KW-0479">Metal-binding</keyword>
<dbReference type="InterPro" id="IPR057670">
    <property type="entry name" value="SH3_retrovirus"/>
</dbReference>
<evidence type="ECO:0000256" key="1">
    <source>
        <dbReference type="ARBA" id="ARBA00022670"/>
    </source>
</evidence>
<dbReference type="Pfam" id="PF00098">
    <property type="entry name" value="zf-CCHC"/>
    <property type="match status" value="1"/>
</dbReference>
<keyword evidence="3" id="KW-0175">Coiled coil</keyword>
<dbReference type="PROSITE" id="PS50158">
    <property type="entry name" value="ZF_CCHC"/>
    <property type="match status" value="1"/>
</dbReference>
<evidence type="ECO:0000256" key="3">
    <source>
        <dbReference type="SAM" id="Coils"/>
    </source>
</evidence>
<name>A0ABQ7V6Z5_SOLTU</name>
<evidence type="ECO:0000256" key="4">
    <source>
        <dbReference type="SAM" id="MobiDB-lite"/>
    </source>
</evidence>
<feature type="region of interest" description="Disordered" evidence="4">
    <location>
        <begin position="281"/>
        <end position="301"/>
    </location>
</feature>
<dbReference type="InterPro" id="IPR012337">
    <property type="entry name" value="RNaseH-like_sf"/>
</dbReference>
<dbReference type="PANTHER" id="PTHR42648">
    <property type="entry name" value="TRANSPOSASE, PUTATIVE-RELATED"/>
    <property type="match status" value="1"/>
</dbReference>
<evidence type="ECO:0000313" key="8">
    <source>
        <dbReference type="Proteomes" id="UP000826656"/>
    </source>
</evidence>
<dbReference type="InterPro" id="IPR001878">
    <property type="entry name" value="Znf_CCHC"/>
</dbReference>
<reference evidence="7 8" key="1">
    <citation type="journal article" date="2021" name="bioRxiv">
        <title>Chromosome-scale and haplotype-resolved genome assembly of a tetraploid potato cultivar.</title>
        <authorList>
            <person name="Sun H."/>
            <person name="Jiao W.-B."/>
            <person name="Krause K."/>
            <person name="Campoy J.A."/>
            <person name="Goel M."/>
            <person name="Folz-Donahue K."/>
            <person name="Kukat C."/>
            <person name="Huettel B."/>
            <person name="Schneeberger K."/>
        </authorList>
    </citation>
    <scope>NUCLEOTIDE SEQUENCE [LARGE SCALE GENOMIC DNA]</scope>
    <source>
        <strain evidence="7">SolTubOtavaFocal</strain>
        <tissue evidence="7">Leaves</tissue>
    </source>
</reference>
<dbReference type="InterPro" id="IPR039537">
    <property type="entry name" value="Retrotran_Ty1/copia-like"/>
</dbReference>
<evidence type="ECO:0000259" key="5">
    <source>
        <dbReference type="PROSITE" id="PS50158"/>
    </source>
</evidence>
<dbReference type="Pfam" id="PF25597">
    <property type="entry name" value="SH3_retrovirus"/>
    <property type="match status" value="1"/>
</dbReference>
<feature type="region of interest" description="Disordered" evidence="4">
    <location>
        <begin position="742"/>
        <end position="827"/>
    </location>
</feature>
<sequence length="827" mass="93055">MAYLTKRFQKIVRKHGGFRKGGNPSRVATVSDLCHKCGKVGHFIRDCLMLKAETKEYKRPVGEKDKRRDLVPEKNARKFVANYVVKKALAVWGDSSSESGELECPDDVSILVVQVDAKIFDGLLALMAKSDDEDDEEKLTAEKDSMNNSLDSLSEEKTVMTVHMSVIEEQVTVLEAENLELKEQLSIMNEKSGKRKGEATNLQIELEANLNTAETRLALALERNDQMERDLVRLREELKNSLKWTSSTKLLSNITSQRNYNGKVLGIAWKASQEKFSVYSRQKIAQKRGPAPTPKSSNRKRTNLPHWARNILIMLLSAYWELTLKWVPKSNKLSLLQGSKGSSSQCRFMESGCSKHMPRNTENFLSLKALQGGGVSFADGKKGYILGVGWTGKSLEDSIENGYYVSGLKYNVLSVSQICNRGNEVKFLSDKCIVTSLSTKKVILTARRRKNMYVVDLKMTHGDDLTYLSAQSENANLWHRRLGHVSSSLLNKLVSRDLVRGLPKLKFSDKKVCDACVKGKQIRSSFKQKKQVSSSRVLELIHMDLCGPVKIQSRGGKKYILLIVDDYSRFTRTMFLKSKCETTEGSGPTMELSWKMRSLTSSVYNGIHHNFSAPRTLQQNGVVERKNRTLIDIARTMLIESNLPQNFWAEVVNIACYVTNMCLIRSLLKKTPYELLNNKKPKLNYLRAFGCKCFVLNNCKDDLGKFDPRSDKVFVGYSSFIKAYRVFNKRTLCIEESVHSNEVNGPEVEGSQESDGAGPGPSGKINEADKSTKGPGPSNNADQEESPHPENDDSEVEEEQTDQPQLLSSKSRWKPKSSHPLENLISP</sequence>
<organism evidence="7 8">
    <name type="scientific">Solanum tuberosum</name>
    <name type="common">Potato</name>
    <dbReference type="NCBI Taxonomy" id="4113"/>
    <lineage>
        <taxon>Eukaryota</taxon>
        <taxon>Viridiplantae</taxon>
        <taxon>Streptophyta</taxon>
        <taxon>Embryophyta</taxon>
        <taxon>Tracheophyta</taxon>
        <taxon>Spermatophyta</taxon>
        <taxon>Magnoliopsida</taxon>
        <taxon>eudicotyledons</taxon>
        <taxon>Gunneridae</taxon>
        <taxon>Pentapetalae</taxon>
        <taxon>asterids</taxon>
        <taxon>lamiids</taxon>
        <taxon>Solanales</taxon>
        <taxon>Solanaceae</taxon>
        <taxon>Solanoideae</taxon>
        <taxon>Solaneae</taxon>
        <taxon>Solanum</taxon>
    </lineage>
</organism>
<dbReference type="EMBL" id="JAIVGD010000015">
    <property type="protein sequence ID" value="KAH0759837.1"/>
    <property type="molecule type" value="Genomic_DNA"/>
</dbReference>
<comment type="caution">
    <text evidence="7">The sequence shown here is derived from an EMBL/GenBank/DDBJ whole genome shotgun (WGS) entry which is preliminary data.</text>
</comment>
<dbReference type="InterPro" id="IPR025724">
    <property type="entry name" value="GAG-pre-integrase_dom"/>
</dbReference>
<dbReference type="InterPro" id="IPR001584">
    <property type="entry name" value="Integrase_cat-core"/>
</dbReference>
<evidence type="ECO:0000259" key="6">
    <source>
        <dbReference type="PROSITE" id="PS50994"/>
    </source>
</evidence>
<keyword evidence="1" id="KW-0378">Hydrolase</keyword>
<feature type="domain" description="CCHC-type" evidence="5">
    <location>
        <begin position="34"/>
        <end position="47"/>
    </location>
</feature>
<gene>
    <name evidence="7" type="ORF">KY290_023330</name>
</gene>
<keyword evidence="8" id="KW-1185">Reference proteome</keyword>
<dbReference type="Pfam" id="PF22936">
    <property type="entry name" value="Pol_BBD"/>
    <property type="match status" value="1"/>
</dbReference>
<evidence type="ECO:0000256" key="2">
    <source>
        <dbReference type="PROSITE-ProRule" id="PRU00047"/>
    </source>
</evidence>
<feature type="domain" description="Integrase catalytic" evidence="6">
    <location>
        <begin position="606"/>
        <end position="680"/>
    </location>
</feature>
<dbReference type="SUPFAM" id="SSF57756">
    <property type="entry name" value="Retrovirus zinc finger-like domains"/>
    <property type="match status" value="1"/>
</dbReference>
<proteinExistence type="predicted"/>
<keyword evidence="1" id="KW-0645">Protease</keyword>
<dbReference type="InterPro" id="IPR054722">
    <property type="entry name" value="PolX-like_BBD"/>
</dbReference>
<evidence type="ECO:0000313" key="7">
    <source>
        <dbReference type="EMBL" id="KAH0759837.1"/>
    </source>
</evidence>
<feature type="coiled-coil region" evidence="3">
    <location>
        <begin position="136"/>
        <end position="237"/>
    </location>
</feature>
<feature type="compositionally biased region" description="Acidic residues" evidence="4">
    <location>
        <begin position="792"/>
        <end position="801"/>
    </location>
</feature>
<dbReference type="InterPro" id="IPR036875">
    <property type="entry name" value="Znf_CCHC_sf"/>
</dbReference>
<accession>A0ABQ7V6Z5</accession>
<dbReference type="InterPro" id="IPR036397">
    <property type="entry name" value="RNaseH_sf"/>
</dbReference>
<dbReference type="PANTHER" id="PTHR42648:SF21">
    <property type="entry name" value="CYSTEINE-RICH RLK (RECEPTOR-LIKE PROTEIN KINASE) 8"/>
    <property type="match status" value="1"/>
</dbReference>
<protein>
    <submittedName>
        <fullName evidence="7">Uncharacterized protein</fullName>
    </submittedName>
</protein>
<dbReference type="Proteomes" id="UP000826656">
    <property type="component" value="Unassembled WGS sequence"/>
</dbReference>
<keyword evidence="2" id="KW-0862">Zinc</keyword>
<dbReference type="Pfam" id="PF13976">
    <property type="entry name" value="gag_pre-integrs"/>
    <property type="match status" value="1"/>
</dbReference>
<keyword evidence="2" id="KW-0863">Zinc-finger</keyword>
<dbReference type="Gene3D" id="3.30.420.10">
    <property type="entry name" value="Ribonuclease H-like superfamily/Ribonuclease H"/>
    <property type="match status" value="2"/>
</dbReference>
<dbReference type="SMART" id="SM00343">
    <property type="entry name" value="ZnF_C2HC"/>
    <property type="match status" value="1"/>
</dbReference>
<dbReference type="SUPFAM" id="SSF53098">
    <property type="entry name" value="Ribonuclease H-like"/>
    <property type="match status" value="1"/>
</dbReference>
<dbReference type="Gene3D" id="4.10.60.10">
    <property type="entry name" value="Zinc finger, CCHC-type"/>
    <property type="match status" value="1"/>
</dbReference>
<dbReference type="PROSITE" id="PS50994">
    <property type="entry name" value="INTEGRASE"/>
    <property type="match status" value="1"/>
</dbReference>